<protein>
    <recommendedName>
        <fullName evidence="5">WD40-repeat-containing domain</fullName>
    </recommendedName>
</protein>
<feature type="coiled-coil region" evidence="2">
    <location>
        <begin position="106"/>
        <end position="140"/>
    </location>
</feature>
<keyword evidence="1" id="KW-0853">WD repeat</keyword>
<dbReference type="PANTHER" id="PTHR19920">
    <property type="entry name" value="WD40 PROTEIN CIAO1"/>
    <property type="match status" value="1"/>
</dbReference>
<evidence type="ECO:0008006" key="5">
    <source>
        <dbReference type="Google" id="ProtNLM"/>
    </source>
</evidence>
<organism evidence="3 4">
    <name type="scientific">Paramecium sonneborni</name>
    <dbReference type="NCBI Taxonomy" id="65129"/>
    <lineage>
        <taxon>Eukaryota</taxon>
        <taxon>Sar</taxon>
        <taxon>Alveolata</taxon>
        <taxon>Ciliophora</taxon>
        <taxon>Intramacronucleata</taxon>
        <taxon>Oligohymenophorea</taxon>
        <taxon>Peniculida</taxon>
        <taxon>Parameciidae</taxon>
        <taxon>Paramecium</taxon>
    </lineage>
</organism>
<comment type="caution">
    <text evidence="3">The sequence shown here is derived from an EMBL/GenBank/DDBJ whole genome shotgun (WGS) entry which is preliminary data.</text>
</comment>
<sequence length="586" mass="69818">MLRHLYFLDNCFLYKKQEQKLLMENSENKIVFSKINLQSQMIEKEMQLNCKQKHNQKIEKVSLDPEMQKNEKLLCYQCLFDMKQDQKKINYRATIQVIEEKQQQKNIQLEKILNDNLKQIEQLQRDINIFKNKLVQQCNKIIQSINEWILNIQQLGRYNAQYSIYDEIDNIIKNDKTIFPKQQELFSQINQLNQQYLCNIINEIQNLNYKEVLIKSCDDFKQELININLDLDKQVLKIQEQKNNEESYLIQINRIEKQLKQQQSNGIVKLIPIKILNLQKTASMPGIFNYDSSLLITSDYLNNISVWNFEDGKQNELTTFSVGKAIRKIICSKKCNSFITGLNGGGIYIWKQINNKEWKRSEKFKKHEFWINDMILNKAEDQLFSGGEDPYINIWTVDYLNNELSFLYNLDSKTINIYSFSFNDSENLLISCSVIEIIIWEKLQSNKWKYLCNQKMEPYFQAKFLKDNCFCILPINQKISSISIYEIYTGILKEIEDKKIELIKDNDWEEKMNFPILYNKLKNILIIKSKRFIYFIRQLSNGSFEIVNKIIVKNDVLRGILSDDGQYLVFFEPSTMSQITYELLYE</sequence>
<dbReference type="PANTHER" id="PTHR19920:SF0">
    <property type="entry name" value="CYTOSOLIC IRON-SULFUR PROTEIN ASSEMBLY PROTEIN CIAO1-RELATED"/>
    <property type="match status" value="1"/>
</dbReference>
<dbReference type="AlphaFoldDB" id="A0A8S1PFK9"/>
<feature type="coiled-coil region" evidence="2">
    <location>
        <begin position="238"/>
        <end position="265"/>
    </location>
</feature>
<feature type="repeat" description="WD" evidence="1">
    <location>
        <begin position="364"/>
        <end position="398"/>
    </location>
</feature>
<keyword evidence="2" id="KW-0175">Coiled coil</keyword>
<dbReference type="EMBL" id="CAJJDN010000076">
    <property type="protein sequence ID" value="CAD8101906.1"/>
    <property type="molecule type" value="Genomic_DNA"/>
</dbReference>
<dbReference type="Proteomes" id="UP000692954">
    <property type="component" value="Unassembled WGS sequence"/>
</dbReference>
<gene>
    <name evidence="3" type="ORF">PSON_ATCC_30995.1.T0760250</name>
</gene>
<evidence type="ECO:0000313" key="3">
    <source>
        <dbReference type="EMBL" id="CAD8101906.1"/>
    </source>
</evidence>
<name>A0A8S1PFK9_9CILI</name>
<dbReference type="GO" id="GO:0097361">
    <property type="term" value="C:cytosolic [4Fe-4S] assembly targeting complex"/>
    <property type="evidence" value="ECO:0007669"/>
    <property type="project" value="TreeGrafter"/>
</dbReference>
<dbReference type="OrthoDB" id="10359549at2759"/>
<dbReference type="PROSITE" id="PS50082">
    <property type="entry name" value="WD_REPEATS_2"/>
    <property type="match status" value="1"/>
</dbReference>
<evidence type="ECO:0000256" key="1">
    <source>
        <dbReference type="PROSITE-ProRule" id="PRU00221"/>
    </source>
</evidence>
<proteinExistence type="predicted"/>
<accession>A0A8S1PFK9</accession>
<evidence type="ECO:0000256" key="2">
    <source>
        <dbReference type="SAM" id="Coils"/>
    </source>
</evidence>
<reference evidence="3" key="1">
    <citation type="submission" date="2021-01" db="EMBL/GenBank/DDBJ databases">
        <authorList>
            <consortium name="Genoscope - CEA"/>
            <person name="William W."/>
        </authorList>
    </citation>
    <scope>NUCLEOTIDE SEQUENCE</scope>
</reference>
<dbReference type="SMART" id="SM00320">
    <property type="entry name" value="WD40"/>
    <property type="match status" value="3"/>
</dbReference>
<keyword evidence="4" id="KW-1185">Reference proteome</keyword>
<evidence type="ECO:0000313" key="4">
    <source>
        <dbReference type="Proteomes" id="UP000692954"/>
    </source>
</evidence>
<dbReference type="InterPro" id="IPR001680">
    <property type="entry name" value="WD40_rpt"/>
</dbReference>
<dbReference type="GO" id="GO:0016226">
    <property type="term" value="P:iron-sulfur cluster assembly"/>
    <property type="evidence" value="ECO:0007669"/>
    <property type="project" value="TreeGrafter"/>
</dbReference>